<evidence type="ECO:0000313" key="3">
    <source>
        <dbReference type="Proteomes" id="UP000008524"/>
    </source>
</evidence>
<accession>Q387V7</accession>
<sequence>MTPCFHSPFLHSRYQFVGVGVLFICTCLFAGFTALLNQYHPLKAAREHPSGFVRWQCKGDWKRMSVHRGLRSFFRTHAKGKYVHVRVAVCACGFFIDASSRPNRGDTYQRLHTIKLHLLLMYPHVQPQPLFFSDFPSCLQHAH</sequence>
<dbReference type="GeneID" id="3662428"/>
<keyword evidence="1" id="KW-1133">Transmembrane helix</keyword>
<dbReference type="AlphaFoldDB" id="Q387V7"/>
<gene>
    <name evidence="2" type="ORF">Tb10.61.0790</name>
</gene>
<dbReference type="PaxDb" id="5691-EAN78915"/>
<keyword evidence="1" id="KW-0472">Membrane</keyword>
<keyword evidence="1" id="KW-0812">Transmembrane</keyword>
<dbReference type="InParanoid" id="Q387V7"/>
<evidence type="ECO:0000313" key="2">
    <source>
        <dbReference type="EMBL" id="EAN78915.1"/>
    </source>
</evidence>
<feature type="transmembrane region" description="Helical" evidence="1">
    <location>
        <begin position="16"/>
        <end position="36"/>
    </location>
</feature>
<dbReference type="RefSeq" id="XP_828027.1">
    <property type="nucleotide sequence ID" value="XM_822934.1"/>
</dbReference>
<reference evidence="2 3" key="1">
    <citation type="journal article" date="2005" name="Science">
        <title>Comparative genomics of trypanosomatid parasitic protozoa.</title>
        <authorList>
            <person name="El-Sayed N.M."/>
            <person name="Myler P.J."/>
            <person name="Blandin G."/>
            <person name="Berriman M."/>
            <person name="Crabtree J."/>
            <person name="Aggarwal G."/>
            <person name="Caler E."/>
            <person name="Renauld H."/>
            <person name="Worthey E.A."/>
            <person name="Hertz-Fowler C."/>
            <person name="Ghedin E."/>
            <person name="Peacock C."/>
            <person name="Bartholomeu D.C."/>
            <person name="Haas B.J."/>
            <person name="Tran A.N."/>
            <person name="Wortman J.R."/>
            <person name="Alsmark U.C."/>
            <person name="Angiuoli S."/>
            <person name="Anupama A."/>
            <person name="Badger J."/>
            <person name="Bringaud F."/>
            <person name="Cadag E."/>
            <person name="Carlton J.M."/>
            <person name="Cerqueira G.C."/>
            <person name="Creasy T."/>
            <person name="Delcher A.L."/>
            <person name="Djikeng A."/>
            <person name="Embley T.M."/>
            <person name="Hauser C."/>
            <person name="Ivens A.C."/>
            <person name="Kummerfeld S.K."/>
            <person name="Pereira-Leal J.B."/>
            <person name="Nilsson D."/>
            <person name="Peterson J."/>
            <person name="Salzberg S.L."/>
            <person name="Shallom J."/>
            <person name="Silva J.C."/>
            <person name="Sundaram J."/>
            <person name="Westenberger S."/>
            <person name="White O."/>
            <person name="Melville S.E."/>
            <person name="Donelson J.E."/>
            <person name="Andersson B."/>
            <person name="Stuart K.D."/>
            <person name="Hall N."/>
        </authorList>
    </citation>
    <scope>NUCLEOTIDE SEQUENCE [LARGE SCALE GENOMIC DNA]</scope>
    <source>
        <strain evidence="2 3">927/4 GUTat10.1</strain>
    </source>
</reference>
<evidence type="ECO:0000256" key="1">
    <source>
        <dbReference type="SAM" id="Phobius"/>
    </source>
</evidence>
<keyword evidence="3" id="KW-1185">Reference proteome</keyword>
<protein>
    <submittedName>
        <fullName evidence="2">Uncharacterized protein</fullName>
    </submittedName>
</protein>
<name>Q387V7_TRYB2</name>
<proteinExistence type="predicted"/>
<dbReference type="Proteomes" id="UP000008524">
    <property type="component" value="Chromosome 10"/>
</dbReference>
<dbReference type="KEGG" id="tbr:Tb10.61.0790"/>
<reference evidence="2 3" key="2">
    <citation type="journal article" date="2005" name="Science">
        <title>The genome of the African trypanosome Trypanosoma brucei.</title>
        <authorList>
            <person name="Berriman M."/>
            <person name="Ghedin E."/>
            <person name="Hertz-Fowler C."/>
            <person name="Blandin G."/>
            <person name="Renauld H."/>
            <person name="Bartholomeu D.C."/>
            <person name="Lennard N.J."/>
            <person name="Caler E."/>
            <person name="Hamlin N.E."/>
            <person name="Haas B."/>
            <person name="Bohme U."/>
            <person name="Hannick L."/>
            <person name="Aslett M.A."/>
            <person name="Shallom J."/>
            <person name="Marcello L."/>
            <person name="Hou L."/>
            <person name="Wickstead B."/>
            <person name="Alsmark U.C."/>
            <person name="Arrowsmith C."/>
            <person name="Atkin R.J."/>
            <person name="Barron A.J."/>
            <person name="Bringaud F."/>
            <person name="Brooks K."/>
            <person name="Carrington M."/>
            <person name="Cherevach I."/>
            <person name="Chillingworth T.J."/>
            <person name="Churcher C."/>
            <person name="Clark L.N."/>
            <person name="Corton C.H."/>
            <person name="Cronin A."/>
            <person name="Davies R.M."/>
            <person name="Doggett J."/>
            <person name="Djikeng A."/>
            <person name="Feldblyum T."/>
            <person name="Field M.C."/>
            <person name="Fraser A."/>
            <person name="Goodhead I."/>
            <person name="Hance Z."/>
            <person name="Harper D."/>
            <person name="Harris B.R."/>
            <person name="Hauser H."/>
            <person name="Hostetler J."/>
            <person name="Ivens A."/>
            <person name="Jagels K."/>
            <person name="Johnson D."/>
            <person name="Johnson J."/>
            <person name="Jones K."/>
            <person name="Kerhornou A.X."/>
            <person name="Koo H."/>
            <person name="Larke N."/>
            <person name="Landfear S."/>
            <person name="Larkin C."/>
            <person name="Leech V."/>
            <person name="Line A."/>
            <person name="Lord A."/>
            <person name="Macleod A."/>
            <person name="Mooney P.J."/>
            <person name="Moule S."/>
            <person name="Martin D.M."/>
            <person name="Morgan G.W."/>
            <person name="Mungall K."/>
            <person name="Norbertczak H."/>
            <person name="Ormond D."/>
            <person name="Pai G."/>
            <person name="Peacock C.S."/>
            <person name="Peterson J."/>
            <person name="Quail M.A."/>
            <person name="Rabbinowitsch E."/>
            <person name="Rajandream M.A."/>
            <person name="Reitter C."/>
            <person name="Salzberg S.L."/>
            <person name="Sanders M."/>
            <person name="Schobel S."/>
            <person name="Sharp S."/>
            <person name="Simmonds M."/>
            <person name="Simpson A.J."/>
            <person name="Tallon L."/>
            <person name="Turner C.M."/>
            <person name="Tait A."/>
            <person name="Tivey A.R."/>
            <person name="Van Aken S."/>
            <person name="Walker D."/>
            <person name="Wanless D."/>
            <person name="Wang S."/>
            <person name="White B."/>
            <person name="White O."/>
            <person name="Whitehead S."/>
            <person name="Woodward J."/>
            <person name="Wortman J."/>
            <person name="Adams M.D."/>
            <person name="Embley T.M."/>
            <person name="Gull K."/>
            <person name="Ullu E."/>
            <person name="Barry J.D."/>
            <person name="Fairlamb A.H."/>
            <person name="Opperdoes F."/>
            <person name="Barrell B.G."/>
            <person name="Donelson J.E."/>
            <person name="Hall N."/>
            <person name="Fraser C.M."/>
            <person name="Melville S.E."/>
            <person name="El-Sayed N.M."/>
        </authorList>
    </citation>
    <scope>NUCLEOTIDE SEQUENCE [LARGE SCALE GENOMIC DNA]</scope>
    <source>
        <strain evidence="2 3">927/4 GUTat10.1</strain>
    </source>
</reference>
<organism evidence="2 3">
    <name type="scientific">Trypanosoma brucei brucei (strain 927/4 GUTat10.1)</name>
    <dbReference type="NCBI Taxonomy" id="185431"/>
    <lineage>
        <taxon>Eukaryota</taxon>
        <taxon>Discoba</taxon>
        <taxon>Euglenozoa</taxon>
        <taxon>Kinetoplastea</taxon>
        <taxon>Metakinetoplastina</taxon>
        <taxon>Trypanosomatida</taxon>
        <taxon>Trypanosomatidae</taxon>
        <taxon>Trypanosoma</taxon>
    </lineage>
</organism>
<dbReference type="EMBL" id="CM000208">
    <property type="protein sequence ID" value="EAN78915.1"/>
    <property type="molecule type" value="Genomic_DNA"/>
</dbReference>